<evidence type="ECO:0000313" key="2">
    <source>
        <dbReference type="Proteomes" id="UP000179686"/>
    </source>
</evidence>
<dbReference type="STRING" id="1801752.A3J61_01550"/>
<organism evidence="1 2">
    <name type="scientific">Candidatus Nomurabacteria bacterium RIFCSPHIGHO2_02_FULL_38_15</name>
    <dbReference type="NCBI Taxonomy" id="1801752"/>
    <lineage>
        <taxon>Bacteria</taxon>
        <taxon>Candidatus Nomuraibacteriota</taxon>
    </lineage>
</organism>
<dbReference type="AlphaFoldDB" id="A0A1F6VR15"/>
<protein>
    <submittedName>
        <fullName evidence="1">Uncharacterized protein</fullName>
    </submittedName>
</protein>
<comment type="caution">
    <text evidence="1">The sequence shown here is derived from an EMBL/GenBank/DDBJ whole genome shotgun (WGS) entry which is preliminary data.</text>
</comment>
<dbReference type="Proteomes" id="UP000179686">
    <property type="component" value="Unassembled WGS sequence"/>
</dbReference>
<gene>
    <name evidence="1" type="ORF">A3J61_01550</name>
</gene>
<name>A0A1F6VR15_9BACT</name>
<evidence type="ECO:0000313" key="1">
    <source>
        <dbReference type="EMBL" id="OGI72044.1"/>
    </source>
</evidence>
<reference evidence="1 2" key="1">
    <citation type="journal article" date="2016" name="Nat. Commun.">
        <title>Thousands of microbial genomes shed light on interconnected biogeochemical processes in an aquifer system.</title>
        <authorList>
            <person name="Anantharaman K."/>
            <person name="Brown C.T."/>
            <person name="Hug L.A."/>
            <person name="Sharon I."/>
            <person name="Castelle C.J."/>
            <person name="Probst A.J."/>
            <person name="Thomas B.C."/>
            <person name="Singh A."/>
            <person name="Wilkins M.J."/>
            <person name="Karaoz U."/>
            <person name="Brodie E.L."/>
            <person name="Williams K.H."/>
            <person name="Hubbard S.S."/>
            <person name="Banfield J.F."/>
        </authorList>
    </citation>
    <scope>NUCLEOTIDE SEQUENCE [LARGE SCALE GENOMIC DNA]</scope>
</reference>
<dbReference type="EMBL" id="MFUC01000013">
    <property type="protein sequence ID" value="OGI72044.1"/>
    <property type="molecule type" value="Genomic_DNA"/>
</dbReference>
<proteinExistence type="predicted"/>
<accession>A0A1F6VR15</accession>
<sequence length="184" mass="21417">MDTLDLDAEKPTILHYKGKKQLVNAMETKKIVPTDKSDFLQISNLDDCLELLKTSVLEILSKEVSISPTVFEFPEIKDWNGKITSTIPRKLLKILSEDIKYSSLVRRQFFHYSLHEAIIRFSLLVRDGEISLPDNRSIIASLKVYWEGYPCVLRLRHYASGKIELYVKWCYSKALFFEDDCFLC</sequence>